<dbReference type="EMBL" id="JAMKFB020000831">
    <property type="protein sequence ID" value="KAL0147123.1"/>
    <property type="molecule type" value="Genomic_DNA"/>
</dbReference>
<gene>
    <name evidence="2" type="ORF">M9458_057647</name>
</gene>
<organism evidence="2 3">
    <name type="scientific">Cirrhinus mrigala</name>
    <name type="common">Mrigala</name>
    <dbReference type="NCBI Taxonomy" id="683832"/>
    <lineage>
        <taxon>Eukaryota</taxon>
        <taxon>Metazoa</taxon>
        <taxon>Chordata</taxon>
        <taxon>Craniata</taxon>
        <taxon>Vertebrata</taxon>
        <taxon>Euteleostomi</taxon>
        <taxon>Actinopterygii</taxon>
        <taxon>Neopterygii</taxon>
        <taxon>Teleostei</taxon>
        <taxon>Ostariophysi</taxon>
        <taxon>Cypriniformes</taxon>
        <taxon>Cyprinidae</taxon>
        <taxon>Labeoninae</taxon>
        <taxon>Labeonini</taxon>
        <taxon>Cirrhinus</taxon>
    </lineage>
</organism>
<accession>A0ABD0MFS9</accession>
<feature type="non-terminal residue" evidence="2">
    <location>
        <position position="1"/>
    </location>
</feature>
<proteinExistence type="predicted"/>
<name>A0ABD0MFS9_CIRMR</name>
<evidence type="ECO:0000256" key="1">
    <source>
        <dbReference type="SAM" id="MobiDB-lite"/>
    </source>
</evidence>
<comment type="caution">
    <text evidence="2">The sequence shown here is derived from an EMBL/GenBank/DDBJ whole genome shotgun (WGS) entry which is preliminary data.</text>
</comment>
<feature type="compositionally biased region" description="Basic and acidic residues" evidence="1">
    <location>
        <begin position="333"/>
        <end position="346"/>
    </location>
</feature>
<dbReference type="Proteomes" id="UP001529510">
    <property type="component" value="Unassembled WGS sequence"/>
</dbReference>
<dbReference type="SUPFAM" id="SSF53098">
    <property type="entry name" value="Ribonuclease H-like"/>
    <property type="match status" value="1"/>
</dbReference>
<dbReference type="PANTHER" id="PTHR47501:SF5">
    <property type="entry name" value="HAT C-TERMINAL DIMERISATION DOMAIN-CONTAINING PROTEIN"/>
    <property type="match status" value="1"/>
</dbReference>
<dbReference type="PANTHER" id="PTHR47501">
    <property type="entry name" value="TRANSPOSASE-RELATED"/>
    <property type="match status" value="1"/>
</dbReference>
<evidence type="ECO:0000313" key="3">
    <source>
        <dbReference type="Proteomes" id="UP001529510"/>
    </source>
</evidence>
<keyword evidence="3" id="KW-1185">Reference proteome</keyword>
<feature type="region of interest" description="Disordered" evidence="1">
    <location>
        <begin position="333"/>
        <end position="352"/>
    </location>
</feature>
<evidence type="ECO:0008006" key="4">
    <source>
        <dbReference type="Google" id="ProtNLM"/>
    </source>
</evidence>
<dbReference type="AlphaFoldDB" id="A0ABD0MFS9"/>
<sequence length="439" mass="49315">RKHPSEIDQYHDIMTAACPHQKPMASKLSASKQAKLPDVMLAATSKRVPQATVDKLVINFICESLQPFAVVEQPAFKELITTLQPQAKAISRSIVRGRISDAADDLKKTIITELAKYKIRDKVVRTTSDSGSNFVKAFHVFGAQNNTNVEENEVDMDALDESDHIEYHDASAILDENTGMEYQLPPHQRCACHLLNLVATIDAALAEDMNDTYKRLFCSSFAKCHGIWNKTGRSHLASEVVEDKCELQIIRPVATRWNSTCLATERIIRIIDEKGKDAIRSVCDEIKKRFGQMMEDPELAVAAVLLPKFKTSWTDKPDVIEAALTYVKNHLETTEQESQHQQRESSDDGDFFSRSLSTKLQSPLELYDYLACASDSMDLLHSFPAIKKLSVKLNTALPASAACEQLFSCADLLFTSKRSQMDSLNFENLLLLKLNKKFR</sequence>
<dbReference type="InterPro" id="IPR012337">
    <property type="entry name" value="RNaseH-like_sf"/>
</dbReference>
<protein>
    <recommendedName>
        <fullName evidence="4">HAT C-terminal dimerisation domain-containing protein</fullName>
    </recommendedName>
</protein>
<reference evidence="2 3" key="1">
    <citation type="submission" date="2024-05" db="EMBL/GenBank/DDBJ databases">
        <title>Genome sequencing and assembly of Indian major carp, Cirrhinus mrigala (Hamilton, 1822).</title>
        <authorList>
            <person name="Mohindra V."/>
            <person name="Chowdhury L.M."/>
            <person name="Lal K."/>
            <person name="Jena J.K."/>
        </authorList>
    </citation>
    <scope>NUCLEOTIDE SEQUENCE [LARGE SCALE GENOMIC DNA]</scope>
    <source>
        <strain evidence="2">CM1030</strain>
        <tissue evidence="2">Blood</tissue>
    </source>
</reference>
<dbReference type="SUPFAM" id="SSF140996">
    <property type="entry name" value="Hermes dimerisation domain"/>
    <property type="match status" value="1"/>
</dbReference>
<evidence type="ECO:0000313" key="2">
    <source>
        <dbReference type="EMBL" id="KAL0147123.1"/>
    </source>
</evidence>
<feature type="non-terminal residue" evidence="2">
    <location>
        <position position="439"/>
    </location>
</feature>